<dbReference type="Gramene" id="PGSC0003DMT400062755">
    <property type="protein sequence ID" value="PGSC0003DMT400062755"/>
    <property type="gene ID" value="PGSC0003DMG400024425"/>
</dbReference>
<accession>M1C9H9</accession>
<proteinExistence type="inferred from homology"/>
<evidence type="ECO:0000256" key="4">
    <source>
        <dbReference type="RuleBase" id="RU364152"/>
    </source>
</evidence>
<evidence type="ECO:0000256" key="3">
    <source>
        <dbReference type="ARBA" id="ARBA00023242"/>
    </source>
</evidence>
<dbReference type="InParanoid" id="M1C9H9"/>
<keyword evidence="6" id="KW-1185">Reference proteome</keyword>
<sequence>IFHWQPNAGTTINSQILIDVSNCAESINGVKEGRWKNTFTFYKPILKEQANASKFPQIFLGVSLQEQPNKFYLALSRQRLVVEAESSMQTIMENLQSYIMKLVVNCEGFQYRFGDFRLLVGNVVPINSENLRGIVMEMEYLPISSWETSHLIMSEFFEIWKETLEKRSLSVWYEGLYNLRVIRMTKYGRALRPTNNRVNVWVYPGDMWV</sequence>
<name>M1C9H9_SOLTU</name>
<reference evidence="5" key="2">
    <citation type="submission" date="2015-06" db="UniProtKB">
        <authorList>
            <consortium name="EnsemblPlants"/>
        </authorList>
    </citation>
    <scope>IDENTIFICATION</scope>
    <source>
        <strain evidence="5">DM1-3 516 R44</strain>
    </source>
</reference>
<keyword evidence="3 4" id="KW-0539">Nucleus</keyword>
<dbReference type="InterPro" id="IPR013921">
    <property type="entry name" value="Mediator_Med20"/>
</dbReference>
<evidence type="ECO:0000256" key="2">
    <source>
        <dbReference type="ARBA" id="ARBA00010743"/>
    </source>
</evidence>
<reference evidence="6" key="1">
    <citation type="journal article" date="2011" name="Nature">
        <title>Genome sequence and analysis of the tuber crop potato.</title>
        <authorList>
            <consortium name="The Potato Genome Sequencing Consortium"/>
        </authorList>
    </citation>
    <scope>NUCLEOTIDE SEQUENCE [LARGE SCALE GENOMIC DNA]</scope>
    <source>
        <strain evidence="6">cv. DM1-3 516 R44</strain>
    </source>
</reference>
<dbReference type="eggNOG" id="KOG1383">
    <property type="taxonomic scope" value="Eukaryota"/>
</dbReference>
<comment type="subcellular location">
    <subcellularLocation>
        <location evidence="1 4">Nucleus</location>
    </subcellularLocation>
</comment>
<evidence type="ECO:0000256" key="1">
    <source>
        <dbReference type="ARBA" id="ARBA00004123"/>
    </source>
</evidence>
<dbReference type="Proteomes" id="UP000011115">
    <property type="component" value="Unassembled WGS sequence"/>
</dbReference>
<dbReference type="PaxDb" id="4113-PGSC0003DMT400062755"/>
<dbReference type="EnsemblPlants" id="PGSC0003DMT400062755">
    <property type="protein sequence ID" value="PGSC0003DMT400062755"/>
    <property type="gene ID" value="PGSC0003DMG400024425"/>
</dbReference>
<dbReference type="GO" id="GO:0006357">
    <property type="term" value="P:regulation of transcription by RNA polymerase II"/>
    <property type="evidence" value="ECO:0000318"/>
    <property type="project" value="GO_Central"/>
</dbReference>
<comment type="subunit">
    <text evidence="4">Component of the Mediator complex.</text>
</comment>
<organism evidence="5 6">
    <name type="scientific">Solanum tuberosum</name>
    <name type="common">Potato</name>
    <dbReference type="NCBI Taxonomy" id="4113"/>
    <lineage>
        <taxon>Eukaryota</taxon>
        <taxon>Viridiplantae</taxon>
        <taxon>Streptophyta</taxon>
        <taxon>Embryophyta</taxon>
        <taxon>Tracheophyta</taxon>
        <taxon>Spermatophyta</taxon>
        <taxon>Magnoliopsida</taxon>
        <taxon>eudicotyledons</taxon>
        <taxon>Gunneridae</taxon>
        <taxon>Pentapetalae</taxon>
        <taxon>asterids</taxon>
        <taxon>lamiids</taxon>
        <taxon>Solanales</taxon>
        <taxon>Solanaceae</taxon>
        <taxon>Solanoideae</taxon>
        <taxon>Solaneae</taxon>
        <taxon>Solanum</taxon>
    </lineage>
</organism>
<dbReference type="PANTHER" id="PTHR12465:SF4">
    <property type="entry name" value="MEDIATOR OF RNA POLYMERASE II TRANSCRIPTION SUBUNIT 20"/>
    <property type="match status" value="1"/>
</dbReference>
<keyword evidence="4" id="KW-0804">Transcription</keyword>
<dbReference type="OMA" id="QHTAVGY"/>
<keyword evidence="4" id="KW-0010">Activator</keyword>
<dbReference type="GO" id="GO:0016592">
    <property type="term" value="C:mediator complex"/>
    <property type="evidence" value="ECO:0000318"/>
    <property type="project" value="GO_Central"/>
</dbReference>
<gene>
    <name evidence="4" type="primary">MED20</name>
</gene>
<dbReference type="Pfam" id="PF08612">
    <property type="entry name" value="Med20"/>
    <property type="match status" value="1"/>
</dbReference>
<evidence type="ECO:0000313" key="6">
    <source>
        <dbReference type="Proteomes" id="UP000011115"/>
    </source>
</evidence>
<dbReference type="STRING" id="4113.M1C9H9"/>
<evidence type="ECO:0000313" key="5">
    <source>
        <dbReference type="EnsemblPlants" id="PGSC0003DMT400062755"/>
    </source>
</evidence>
<comment type="similarity">
    <text evidence="2 4">Belongs to the Mediator complex subunit 20 family.</text>
</comment>
<protein>
    <recommendedName>
        <fullName evidence="4">Mediator of RNA polymerase II transcription subunit 20</fullName>
    </recommendedName>
    <alternativeName>
        <fullName evidence="4">Mediator complex subunit 20</fullName>
    </alternativeName>
</protein>
<dbReference type="GO" id="GO:0003713">
    <property type="term" value="F:transcription coactivator activity"/>
    <property type="evidence" value="ECO:0000318"/>
    <property type="project" value="GO_Central"/>
</dbReference>
<comment type="function">
    <text evidence="4">Component of the Mediator complex, a coactivator involved in the regulated transcription of nearly all RNA polymerase II-dependent genes. Mediator functions as a bridge to convey information from gene-specific regulatory proteins to the basal RNA polymerase II transcription machinery. Mediator is recruited to promoters by direct interactions with regulatory proteins and serves as a scaffold for the assembly of a functional preinitiation complex with RNA polymerase II and the general transcription factors.</text>
</comment>
<keyword evidence="4" id="KW-0805">Transcription regulation</keyword>
<dbReference type="PANTHER" id="PTHR12465">
    <property type="entry name" value="UBIQUITIN SPECIFIC PROTEASE HOMOLOG 49"/>
    <property type="match status" value="1"/>
</dbReference>
<dbReference type="HOGENOM" id="CLU_080552_0_0_1"/>
<dbReference type="AlphaFoldDB" id="M1C9H9"/>